<feature type="region of interest" description="Disordered" evidence="1">
    <location>
        <begin position="35"/>
        <end position="54"/>
    </location>
</feature>
<dbReference type="AlphaFoldDB" id="M2TJX0"/>
<keyword evidence="3" id="KW-1185">Reference proteome</keyword>
<dbReference type="Proteomes" id="UP000011717">
    <property type="component" value="Unassembled WGS sequence"/>
</dbReference>
<organism evidence="2 3">
    <name type="scientific">Pacificimonas flava</name>
    <dbReference type="NCBI Taxonomy" id="1234595"/>
    <lineage>
        <taxon>Bacteria</taxon>
        <taxon>Pseudomonadati</taxon>
        <taxon>Pseudomonadota</taxon>
        <taxon>Alphaproteobacteria</taxon>
        <taxon>Sphingomonadales</taxon>
        <taxon>Sphingosinicellaceae</taxon>
        <taxon>Pacificimonas</taxon>
    </lineage>
</organism>
<gene>
    <name evidence="2" type="ORF">C725_2612</name>
</gene>
<dbReference type="EMBL" id="AMRV01000011">
    <property type="protein sequence ID" value="EMD81956.1"/>
    <property type="molecule type" value="Genomic_DNA"/>
</dbReference>
<feature type="compositionally biased region" description="Basic residues" evidence="1">
    <location>
        <begin position="44"/>
        <end position="54"/>
    </location>
</feature>
<name>M2TJX0_9SPHN</name>
<comment type="caution">
    <text evidence="2">The sequence shown here is derived from an EMBL/GenBank/DDBJ whole genome shotgun (WGS) entry which is preliminary data.</text>
</comment>
<protein>
    <submittedName>
        <fullName evidence="2">Uncharacterized protein</fullName>
    </submittedName>
</protein>
<accession>M2TJX0</accession>
<evidence type="ECO:0000256" key="1">
    <source>
        <dbReference type="SAM" id="MobiDB-lite"/>
    </source>
</evidence>
<sequence length="66" mass="7954">MSPKRRPCRRPSAFNFQHISVCRFWARYPNETCRKMRGRPPPGKTRRRRWAHRSAFRHCQAARAAC</sequence>
<reference evidence="2 3" key="1">
    <citation type="journal article" date="2013" name="Genome Announc.">
        <title>Draft Genome Sequence of Strain JLT2015T, Belonging to the Family Sphingomonadaceae of the Alphaproteobacteria.</title>
        <authorList>
            <person name="Tang K."/>
            <person name="Liu K."/>
            <person name="Li S."/>
            <person name="Jiao N."/>
        </authorList>
    </citation>
    <scope>NUCLEOTIDE SEQUENCE [LARGE SCALE GENOMIC DNA]</scope>
    <source>
        <strain evidence="2 3">JLT2015</strain>
    </source>
</reference>
<evidence type="ECO:0000313" key="3">
    <source>
        <dbReference type="Proteomes" id="UP000011717"/>
    </source>
</evidence>
<evidence type="ECO:0000313" key="2">
    <source>
        <dbReference type="EMBL" id="EMD81956.1"/>
    </source>
</evidence>
<proteinExistence type="predicted"/>